<feature type="region of interest" description="Disordered" evidence="1">
    <location>
        <begin position="540"/>
        <end position="946"/>
    </location>
</feature>
<organism evidence="3">
    <name type="scientific">Laccaria bicolor (strain S238N-H82 / ATCC MYA-4686)</name>
    <name type="common">Bicoloured deceiver</name>
    <name type="synonym">Laccaria laccata var. bicolor</name>
    <dbReference type="NCBI Taxonomy" id="486041"/>
    <lineage>
        <taxon>Eukaryota</taxon>
        <taxon>Fungi</taxon>
        <taxon>Dikarya</taxon>
        <taxon>Basidiomycota</taxon>
        <taxon>Agaricomycotina</taxon>
        <taxon>Agaricomycetes</taxon>
        <taxon>Agaricomycetidae</taxon>
        <taxon>Agaricales</taxon>
        <taxon>Agaricineae</taxon>
        <taxon>Hydnangiaceae</taxon>
        <taxon>Laccaria</taxon>
    </lineage>
</organism>
<feature type="compositionally biased region" description="Basic and acidic residues" evidence="1">
    <location>
        <begin position="540"/>
        <end position="563"/>
    </location>
</feature>
<dbReference type="Proteomes" id="UP000001194">
    <property type="component" value="Unassembled WGS sequence"/>
</dbReference>
<protein>
    <submittedName>
        <fullName evidence="2">Predicted protein</fullName>
    </submittedName>
</protein>
<evidence type="ECO:0000313" key="2">
    <source>
        <dbReference type="EMBL" id="EDR15932.1"/>
    </source>
</evidence>
<sequence length="1061" mass="120126">MGFFDFLHELTTTRPQPHRNPDALLKLFTTPKAIQHDVSFDLTTTISYSSSNAPPYYTPRPSGRPLSAMPLELVLSIIEAACSDDEHNSFLSSCALVCRAWSSAAQKLLFRYVTLRTQSAFEPFSRAVDRSTAHGRVLGDAVRRLHVVLDHNQPSSLHQHSFALAFTMCPNLCELNLALYGCAAPGVDIVGAPDILRMRRPAPSFDAHTLSLLKSGPKITTLQFSNWSENQQSIVQLLDVWPSIKSLSIGGTLPQIPPNSPEPFSCALEELRLNFQTSPSIDFMKWLLHSSAGTLRVLDFERDPSTDLLDFLTRAHGLTLQSMALPVYSSTEHALSVNRCTRLRTLRTDHPSTQPLLYKRLPESLEHVAIGLDRDTALQPVIDIVKTRDTLKAVTVHLWRGGEKHKLLNVLKIACAYRGIDLRMSDDVNTFRTLATFNVDSLHLQQLNGLVFVLVFGGVQPRSGFHGSFSVKHPELILREAKKKAERYGQQGIRAYISNNLGDSNAPRTNKRFLTSIIKSTDDHNKTILKAQALAAQEIKREREAQEKREKRARAEEAADAERRRRSGKGKKRKRANEEEGWDRWDGRTAERTRKSRDWATWTGNDDDDVDSDEEEAYGRRTRRRYRSRSKSKERAKEGKHHSSRSHADRDDLTSRRSHQERSRTSRREQPGERDRDSLERDEEDHKRHRRHRSRDKRSRRGRSSRHSLGISSPRRSRPLSSSRTEESISPKNREKRSQKYALDDLHNETPSPRRSLSPRRSPFLRRSPSLGRSHSFRRSSSRRSLSPRCSTSSQRSTSPRRSPSLRRSTSQRRYSPSPPRALPRAPPPPPRAPPPPPPPPPPRSPPPPLPSSDPNTALDREAALRRKLEASRKQAIAGPSKRRRSISPDDSSVSSDAKPRRRRYKTNSSSQTLPTRNHSRSCSRSPTAGPNPALQLPSKMDKYFEESYDPRMDVTPLAAPKVPATGLIDNAEFEGWDAMLELIRQRREDKMEKKRLERLGISTEKVKVKKKSVTTTSSSAEVASRWGGDSVSIMEIEYKKRGKSTQMKMISKPGSVDVNV</sequence>
<feature type="compositionally biased region" description="Basic and acidic residues" evidence="1">
    <location>
        <begin position="646"/>
        <end position="679"/>
    </location>
</feature>
<name>B0CNI2_LACBS</name>
<dbReference type="HOGENOM" id="CLU_014120_0_0_1"/>
<feature type="compositionally biased region" description="Acidic residues" evidence="1">
    <location>
        <begin position="605"/>
        <end position="616"/>
    </location>
</feature>
<keyword evidence="3" id="KW-1185">Reference proteome</keyword>
<dbReference type="AlphaFoldDB" id="B0CNI2"/>
<accession>B0CNI2</accession>
<dbReference type="STRING" id="486041.B0CNI2"/>
<feature type="compositionally biased region" description="Basic and acidic residues" evidence="1">
    <location>
        <begin position="859"/>
        <end position="873"/>
    </location>
</feature>
<feature type="compositionally biased region" description="Low complexity" evidence="1">
    <location>
        <begin position="751"/>
        <end position="774"/>
    </location>
</feature>
<feature type="compositionally biased region" description="Basic residues" evidence="1">
    <location>
        <begin position="687"/>
        <end position="706"/>
    </location>
</feature>
<feature type="compositionally biased region" description="Basic residues" evidence="1">
    <location>
        <begin position="620"/>
        <end position="630"/>
    </location>
</feature>
<dbReference type="OrthoDB" id="2522283at2759"/>
<feature type="compositionally biased region" description="Polar residues" evidence="1">
    <location>
        <begin position="907"/>
        <end position="929"/>
    </location>
</feature>
<feature type="compositionally biased region" description="Basic and acidic residues" evidence="1">
    <location>
        <begin position="576"/>
        <end position="598"/>
    </location>
</feature>
<evidence type="ECO:0000256" key="1">
    <source>
        <dbReference type="SAM" id="MobiDB-lite"/>
    </source>
</evidence>
<proteinExistence type="predicted"/>
<dbReference type="RefSeq" id="XP_001874140.1">
    <property type="nucleotide sequence ID" value="XM_001874105.1"/>
</dbReference>
<gene>
    <name evidence="2" type="ORF">LACBIDRAFT_291789</name>
</gene>
<feature type="compositionally biased region" description="Basic residues" evidence="1">
    <location>
        <begin position="564"/>
        <end position="575"/>
    </location>
</feature>
<dbReference type="InParanoid" id="B0CNI2"/>
<dbReference type="PANTHER" id="PTHR40132:SF1">
    <property type="entry name" value="PRE-MRNA-SPLICING FACTOR 38B"/>
    <property type="match status" value="1"/>
</dbReference>
<feature type="compositionally biased region" description="Pro residues" evidence="1">
    <location>
        <begin position="817"/>
        <end position="852"/>
    </location>
</feature>
<feature type="compositionally biased region" description="Basic and acidic residues" evidence="1">
    <location>
        <begin position="724"/>
        <end position="748"/>
    </location>
</feature>
<reference evidence="2 3" key="1">
    <citation type="journal article" date="2008" name="Nature">
        <title>The genome of Laccaria bicolor provides insights into mycorrhizal symbiosis.</title>
        <authorList>
            <person name="Martin F."/>
            <person name="Aerts A."/>
            <person name="Ahren D."/>
            <person name="Brun A."/>
            <person name="Danchin E.G.J."/>
            <person name="Duchaussoy F."/>
            <person name="Gibon J."/>
            <person name="Kohler A."/>
            <person name="Lindquist E."/>
            <person name="Pereda V."/>
            <person name="Salamov A."/>
            <person name="Shapiro H.J."/>
            <person name="Wuyts J."/>
            <person name="Blaudez D."/>
            <person name="Buee M."/>
            <person name="Brokstein P."/>
            <person name="Canbaeck B."/>
            <person name="Cohen D."/>
            <person name="Courty P.E."/>
            <person name="Coutinho P.M."/>
            <person name="Delaruelle C."/>
            <person name="Detter J.C."/>
            <person name="Deveau A."/>
            <person name="DiFazio S."/>
            <person name="Duplessis S."/>
            <person name="Fraissinet-Tachet L."/>
            <person name="Lucic E."/>
            <person name="Frey-Klett P."/>
            <person name="Fourrey C."/>
            <person name="Feussner I."/>
            <person name="Gay G."/>
            <person name="Grimwood J."/>
            <person name="Hoegger P.J."/>
            <person name="Jain P."/>
            <person name="Kilaru S."/>
            <person name="Labbe J."/>
            <person name="Lin Y.C."/>
            <person name="Legue V."/>
            <person name="Le Tacon F."/>
            <person name="Marmeisse R."/>
            <person name="Melayah D."/>
            <person name="Montanini B."/>
            <person name="Muratet M."/>
            <person name="Nehls U."/>
            <person name="Niculita-Hirzel H."/>
            <person name="Oudot-Le Secq M.P."/>
            <person name="Peter M."/>
            <person name="Quesneville H."/>
            <person name="Rajashekar B."/>
            <person name="Reich M."/>
            <person name="Rouhier N."/>
            <person name="Schmutz J."/>
            <person name="Yin T."/>
            <person name="Chalot M."/>
            <person name="Henrissat B."/>
            <person name="Kuees U."/>
            <person name="Lucas S."/>
            <person name="Van de Peer Y."/>
            <person name="Podila G.K."/>
            <person name="Polle A."/>
            <person name="Pukkila P.J."/>
            <person name="Richardson P.M."/>
            <person name="Rouze P."/>
            <person name="Sanders I.R."/>
            <person name="Stajich J.E."/>
            <person name="Tunlid A."/>
            <person name="Tuskan G."/>
            <person name="Grigoriev I.V."/>
        </authorList>
    </citation>
    <scope>NUCLEOTIDE SEQUENCE [LARGE SCALE GENOMIC DNA]</scope>
    <source>
        <strain evidence="3">S238N-H82 / ATCC MYA-4686</strain>
    </source>
</reference>
<feature type="compositionally biased region" description="Low complexity" evidence="1">
    <location>
        <begin position="783"/>
        <end position="816"/>
    </location>
</feature>
<evidence type="ECO:0000313" key="3">
    <source>
        <dbReference type="Proteomes" id="UP000001194"/>
    </source>
</evidence>
<dbReference type="Gene3D" id="3.80.10.10">
    <property type="entry name" value="Ribonuclease Inhibitor"/>
    <property type="match status" value="1"/>
</dbReference>
<dbReference type="PANTHER" id="PTHR40132">
    <property type="entry name" value="PRE-MRNA-SPLICING FACTOR 38B"/>
    <property type="match status" value="1"/>
</dbReference>
<dbReference type="GeneID" id="6069421"/>
<dbReference type="InterPro" id="IPR032675">
    <property type="entry name" value="LRR_dom_sf"/>
</dbReference>
<dbReference type="EMBL" id="DS547091">
    <property type="protein sequence ID" value="EDR15932.1"/>
    <property type="molecule type" value="Genomic_DNA"/>
</dbReference>
<dbReference type="SUPFAM" id="SSF52047">
    <property type="entry name" value="RNI-like"/>
    <property type="match status" value="1"/>
</dbReference>
<dbReference type="KEGG" id="lbc:LACBIDRAFT_291789"/>